<dbReference type="eggNOG" id="COG4942">
    <property type="taxonomic scope" value="Bacteria"/>
</dbReference>
<protein>
    <submittedName>
        <fullName evidence="1">Uncharacterized protein</fullName>
    </submittedName>
</protein>
<name>A0A098LIQ5_9BACT</name>
<evidence type="ECO:0000313" key="2">
    <source>
        <dbReference type="Proteomes" id="UP000030185"/>
    </source>
</evidence>
<dbReference type="RefSeq" id="WP_052430295.1">
    <property type="nucleotide sequence ID" value="NZ_BBLT01000007.1"/>
</dbReference>
<reference evidence="1 2" key="1">
    <citation type="submission" date="2014-09" db="EMBL/GenBank/DDBJ databases">
        <title>Sporocytophaga myxococcoides PG-01 genome sequencing.</title>
        <authorList>
            <person name="Liu L."/>
            <person name="Gao P.J."/>
            <person name="Chen G.J."/>
            <person name="Wang L.S."/>
        </authorList>
    </citation>
    <scope>NUCLEOTIDE SEQUENCE [LARGE SCALE GENOMIC DNA]</scope>
    <source>
        <strain evidence="1 2">PG-01</strain>
    </source>
</reference>
<dbReference type="Proteomes" id="UP000030185">
    <property type="component" value="Unassembled WGS sequence"/>
</dbReference>
<dbReference type="EMBL" id="BBLT01000007">
    <property type="protein sequence ID" value="GAL86334.1"/>
    <property type="molecule type" value="Genomic_DNA"/>
</dbReference>
<dbReference type="AlphaFoldDB" id="A0A098LIQ5"/>
<comment type="caution">
    <text evidence="1">The sequence shown here is derived from an EMBL/GenBank/DDBJ whole genome shotgun (WGS) entry which is preliminary data.</text>
</comment>
<evidence type="ECO:0000313" key="1">
    <source>
        <dbReference type="EMBL" id="GAL86334.1"/>
    </source>
</evidence>
<gene>
    <name evidence="1" type="ORF">MYP_3563</name>
</gene>
<dbReference type="STRING" id="153721.MYP_3563"/>
<dbReference type="InterPro" id="IPR045538">
    <property type="entry name" value="CIS_TMP"/>
</dbReference>
<proteinExistence type="predicted"/>
<sequence length="889" mass="103544">MAEDKHFVQKYVFDVNYDSEENAFKFQTQFADFIKEKIVGLTDEVLSEATKGYLLSTDKLTLDLGEISFNNYENEIYDKIKSRLSDKISLLLSGQFTGNHQENVTFLSKELSDLQVLDFFLQNGFLPWNIHQEYTSYSVKKLLLELIENNPSTIKKYIEKISSDEVLARRLIRQFDDEVLWKMVTLWTGEPVFLKRFYKEIITLYKRKPIIRNTFSEFRDLVWPFILKEVILEKKMNFETIQFTEDLMNFVSEETTTEYHNVILAFYNSIDDAINNSLKHDVPDLTESIKAILLKDDFSDLELKRKIKESKDLEKAFRAKEKKENKDDEDPFFLNDSFENRNREGQQKEDEFILTKFLSLRNEIFAVEKGTLNEIITRVERIIKAFSFSNPDFLKKSFAIAGWTLEEQITIKFLDLFSGEVRKQIILHILKKTESEFERSVIDQEKNLIQRFFEIGHIPVLYNKPFTRNSKTFQTILLKTAQNNTDWFNAIFKRTIIESSDKDIKISLLMEIFTMDVLNSIFKLAGQEGELKLFTDQLKGQSGERGLAKETVNRVDNPDSAASTSGTNDEVYFASRLSEINSPESVVYHLNVLLKKSSPQSGRNIKTQDIKNDDNFINTSEVKLNTLIPLFFEKYTSVAISYFKSLSAREQKAVLKALKGEKLESVEGLIKGHDKILEELIKEIRSENKIVDNTDQKDGAKITEAKAKEHKELKLEYRKLESGEPIYISNAGLVLVHPYLTRFFKMLNLTEGRVFKDEYSSHKAAHILQYLVNKNTSAEEHELVLNKLICGIDLTAPLMRDIEITQEEIEICEGLLEGVIQNWTILKKTSNDNFRSSFLMRQGRLVLESKGWKLKVEEKAYDILVEKLPWSIAMIKMPWMNNIIYVEWK</sequence>
<keyword evidence="2" id="KW-1185">Reference proteome</keyword>
<accession>A0A098LIQ5</accession>
<dbReference type="Pfam" id="PF19268">
    <property type="entry name" value="CIS_TMP"/>
    <property type="match status" value="2"/>
</dbReference>
<dbReference type="OrthoDB" id="1488184at2"/>
<organism evidence="1 2">
    <name type="scientific">Sporocytophaga myxococcoides</name>
    <dbReference type="NCBI Taxonomy" id="153721"/>
    <lineage>
        <taxon>Bacteria</taxon>
        <taxon>Pseudomonadati</taxon>
        <taxon>Bacteroidota</taxon>
        <taxon>Cytophagia</taxon>
        <taxon>Cytophagales</taxon>
        <taxon>Cytophagaceae</taxon>
        <taxon>Sporocytophaga</taxon>
    </lineage>
</organism>